<dbReference type="GO" id="GO:0006281">
    <property type="term" value="P:DNA repair"/>
    <property type="evidence" value="ECO:0007669"/>
    <property type="project" value="UniProtKB-KW"/>
</dbReference>
<evidence type="ECO:0000256" key="9">
    <source>
        <dbReference type="ARBA" id="ARBA00023242"/>
    </source>
</evidence>
<evidence type="ECO:0000313" key="14">
    <source>
        <dbReference type="EMBL" id="KAF2896567.1"/>
    </source>
</evidence>
<sequence>MGIKHLWTILAPFCERKPLYELEGKTVAIDLSCWICEAQNITDYYVQPKMYLRNLYFRTCYLLLMKVNPVFVLEGKAPELKYDTIAARNEIQFKGAKPKKDTIRTGKDRSRFNFVLQRCEEMLSIMGLACITGKGEAEALCAYLNEDKLVDGCISQDSDCFAYGARLVYRNFSISQQGVHASSGGAVDVYDIQKAIESLNFGRNKIIALAILCGSDYSDGVFGIGKEAAMKFFENVSDEDALDRLRSWKTDNKLYDDFYKQLNNKNLCTACGHPGKIHTHTKSGCKDCKLTKGCDSSKFKDKRLQIKNEVNMRSKAIADSHFPNEELIREFLIRKENVSKLDLKWKLPDMINFIKFTTKHLQWEPIYAFEKFLPILTRWQLINFELIKSSHHKLKGILSPERIKKIRNPKGVQSYEIIWCDKEGHYNNIIPTSQLTDVNLEKLWSTIEPQEMVCKAYPDLVEAFEKSKIKPKKPPKRKKKPKEPLEDIENMLANTSISEPKSKKKKNKKPQAMANCKTIDTFFKKAILNNAETKRVLDEDQLNNVENKIVLNENSFNLDASNFGDEDDIDLSNIVEDIVNRSPPKYIQENLDKLGYNQAVIDDKIQVDMSESTFFISRAVENDLFEKSMHYISGSSDEELEVLEDPLETKENVIINDTENTNIKSKNADDSYSEEYIPLLTRIKLKM</sequence>
<keyword evidence="8" id="KW-0234">DNA repair</keyword>
<dbReference type="GO" id="GO:0046872">
    <property type="term" value="F:metal ion binding"/>
    <property type="evidence" value="ECO:0007669"/>
    <property type="project" value="UniProtKB-KW"/>
</dbReference>
<feature type="domain" description="XPG-I" evidence="12">
    <location>
        <begin position="124"/>
        <end position="201"/>
    </location>
</feature>
<dbReference type="InterPro" id="IPR006084">
    <property type="entry name" value="XPG/Rad2"/>
</dbReference>
<evidence type="ECO:0008006" key="16">
    <source>
        <dbReference type="Google" id="ProtNLM"/>
    </source>
</evidence>
<evidence type="ECO:0000256" key="5">
    <source>
        <dbReference type="ARBA" id="ARBA00022763"/>
    </source>
</evidence>
<comment type="cofactor">
    <cofactor evidence="1">
        <name>Mg(2+)</name>
        <dbReference type="ChEBI" id="CHEBI:18420"/>
    </cofactor>
</comment>
<keyword evidence="2" id="KW-0540">Nuclease</keyword>
<keyword evidence="7" id="KW-0460">Magnesium</keyword>
<keyword evidence="5" id="KW-0227">DNA damage</keyword>
<dbReference type="PRINTS" id="PR00853">
    <property type="entry name" value="XPGRADSUPER"/>
</dbReference>
<dbReference type="InterPro" id="IPR029060">
    <property type="entry name" value="PIN-like_dom_sf"/>
</dbReference>
<dbReference type="GO" id="GO:0000400">
    <property type="term" value="F:four-way junction DNA binding"/>
    <property type="evidence" value="ECO:0007669"/>
    <property type="project" value="TreeGrafter"/>
</dbReference>
<dbReference type="AlphaFoldDB" id="A0A8K0D3W8"/>
<keyword evidence="9" id="KW-0539">Nucleus</keyword>
<reference evidence="14" key="1">
    <citation type="submission" date="2019-08" db="EMBL/GenBank/DDBJ databases">
        <title>The genome of the North American firefly Photinus pyralis.</title>
        <authorList>
            <consortium name="Photinus pyralis genome working group"/>
            <person name="Fallon T.R."/>
            <person name="Sander Lower S.E."/>
            <person name="Weng J.-K."/>
        </authorList>
    </citation>
    <scope>NUCLEOTIDE SEQUENCE</scope>
    <source>
        <strain evidence="14">TRF0915ILg1</strain>
        <tissue evidence="14">Whole body</tissue>
    </source>
</reference>
<keyword evidence="6" id="KW-0378">Hydrolase</keyword>
<dbReference type="SUPFAM" id="SSF88723">
    <property type="entry name" value="PIN domain-like"/>
    <property type="match status" value="1"/>
</dbReference>
<dbReference type="SMART" id="SM00484">
    <property type="entry name" value="XPGI"/>
    <property type="match status" value="1"/>
</dbReference>
<evidence type="ECO:0000256" key="6">
    <source>
        <dbReference type="ARBA" id="ARBA00022801"/>
    </source>
</evidence>
<proteinExistence type="inferred from homology"/>
<protein>
    <recommendedName>
        <fullName evidence="16">Flap endonuclease GEN</fullName>
    </recommendedName>
</protein>
<evidence type="ECO:0000259" key="13">
    <source>
        <dbReference type="SMART" id="SM00485"/>
    </source>
</evidence>
<dbReference type="Pfam" id="PF18704">
    <property type="entry name" value="Chromo_2"/>
    <property type="match status" value="1"/>
</dbReference>
<dbReference type="Proteomes" id="UP000801492">
    <property type="component" value="Unassembled WGS sequence"/>
</dbReference>
<dbReference type="SMART" id="SM00279">
    <property type="entry name" value="HhH2"/>
    <property type="match status" value="1"/>
</dbReference>
<evidence type="ECO:0000256" key="2">
    <source>
        <dbReference type="ARBA" id="ARBA00022722"/>
    </source>
</evidence>
<dbReference type="InterPro" id="IPR006085">
    <property type="entry name" value="XPG_DNA_repair_N"/>
</dbReference>
<dbReference type="PANTHER" id="PTHR11081:SF70">
    <property type="entry name" value="FLAP ENDONUCLEASE GEN HOMOLOG 1"/>
    <property type="match status" value="1"/>
</dbReference>
<name>A0A8K0D3W8_IGNLU</name>
<comment type="caution">
    <text evidence="14">The sequence shown here is derived from an EMBL/GenBank/DDBJ whole genome shotgun (WGS) entry which is preliminary data.</text>
</comment>
<comment type="similarity">
    <text evidence="10">Belongs to the XPG/RAD2 endonuclease family. GEN subfamily.</text>
</comment>
<feature type="domain" description="XPG N-terminal" evidence="13">
    <location>
        <begin position="1"/>
        <end position="95"/>
    </location>
</feature>
<dbReference type="InterPro" id="IPR041012">
    <property type="entry name" value="GEN_chromo"/>
</dbReference>
<feature type="compositionally biased region" description="Basic residues" evidence="11">
    <location>
        <begin position="469"/>
        <end position="481"/>
    </location>
</feature>
<organism evidence="14 15">
    <name type="scientific">Ignelater luminosus</name>
    <name type="common">Cucubano</name>
    <name type="synonym">Pyrophorus luminosus</name>
    <dbReference type="NCBI Taxonomy" id="2038154"/>
    <lineage>
        <taxon>Eukaryota</taxon>
        <taxon>Metazoa</taxon>
        <taxon>Ecdysozoa</taxon>
        <taxon>Arthropoda</taxon>
        <taxon>Hexapoda</taxon>
        <taxon>Insecta</taxon>
        <taxon>Pterygota</taxon>
        <taxon>Neoptera</taxon>
        <taxon>Endopterygota</taxon>
        <taxon>Coleoptera</taxon>
        <taxon>Polyphaga</taxon>
        <taxon>Elateriformia</taxon>
        <taxon>Elateroidea</taxon>
        <taxon>Elateridae</taxon>
        <taxon>Agrypninae</taxon>
        <taxon>Pyrophorini</taxon>
        <taxon>Ignelater</taxon>
    </lineage>
</organism>
<evidence type="ECO:0000313" key="15">
    <source>
        <dbReference type="Proteomes" id="UP000801492"/>
    </source>
</evidence>
<evidence type="ECO:0000256" key="4">
    <source>
        <dbReference type="ARBA" id="ARBA00022759"/>
    </source>
</evidence>
<evidence type="ECO:0000256" key="11">
    <source>
        <dbReference type="SAM" id="MobiDB-lite"/>
    </source>
</evidence>
<dbReference type="InterPro" id="IPR008918">
    <property type="entry name" value="HhH2"/>
</dbReference>
<dbReference type="SMART" id="SM00485">
    <property type="entry name" value="XPGN"/>
    <property type="match status" value="1"/>
</dbReference>
<dbReference type="Pfam" id="PF00752">
    <property type="entry name" value="XPG_N"/>
    <property type="match status" value="1"/>
</dbReference>
<dbReference type="InterPro" id="IPR036279">
    <property type="entry name" value="5-3_exonuclease_C_sf"/>
</dbReference>
<evidence type="ECO:0000256" key="10">
    <source>
        <dbReference type="ARBA" id="ARBA00038112"/>
    </source>
</evidence>
<evidence type="ECO:0000256" key="7">
    <source>
        <dbReference type="ARBA" id="ARBA00022842"/>
    </source>
</evidence>
<dbReference type="Pfam" id="PF00867">
    <property type="entry name" value="XPG_I"/>
    <property type="match status" value="1"/>
</dbReference>
<keyword evidence="3" id="KW-0479">Metal-binding</keyword>
<dbReference type="FunFam" id="1.10.150.20:FF:000030">
    <property type="entry name" value="Flap endonuclease GEN-like 1"/>
    <property type="match status" value="1"/>
</dbReference>
<feature type="region of interest" description="Disordered" evidence="11">
    <location>
        <begin position="468"/>
        <end position="512"/>
    </location>
</feature>
<dbReference type="CDD" id="cd09869">
    <property type="entry name" value="PIN_GEN1"/>
    <property type="match status" value="1"/>
</dbReference>
<evidence type="ECO:0000256" key="3">
    <source>
        <dbReference type="ARBA" id="ARBA00022723"/>
    </source>
</evidence>
<keyword evidence="4" id="KW-0255">Endonuclease</keyword>
<dbReference type="GO" id="GO:0017108">
    <property type="term" value="F:5'-flap endonuclease activity"/>
    <property type="evidence" value="ECO:0007669"/>
    <property type="project" value="TreeGrafter"/>
</dbReference>
<keyword evidence="15" id="KW-1185">Reference proteome</keyword>
<dbReference type="SUPFAM" id="SSF47807">
    <property type="entry name" value="5' to 3' exonuclease, C-terminal subdomain"/>
    <property type="match status" value="1"/>
</dbReference>
<dbReference type="GO" id="GO:0008821">
    <property type="term" value="F:crossover junction DNA endonuclease activity"/>
    <property type="evidence" value="ECO:0007669"/>
    <property type="project" value="UniProtKB-ARBA"/>
</dbReference>
<evidence type="ECO:0000256" key="8">
    <source>
        <dbReference type="ARBA" id="ARBA00023204"/>
    </source>
</evidence>
<accession>A0A8K0D3W8</accession>
<dbReference type="Gene3D" id="1.10.150.20">
    <property type="entry name" value="5' to 3' exonuclease, C-terminal subdomain"/>
    <property type="match status" value="1"/>
</dbReference>
<dbReference type="PANTHER" id="PTHR11081">
    <property type="entry name" value="FLAP ENDONUCLEASE FAMILY MEMBER"/>
    <property type="match status" value="1"/>
</dbReference>
<evidence type="ECO:0000256" key="1">
    <source>
        <dbReference type="ARBA" id="ARBA00001946"/>
    </source>
</evidence>
<dbReference type="OrthoDB" id="2959108at2759"/>
<dbReference type="InterPro" id="IPR006086">
    <property type="entry name" value="XPG-I_dom"/>
</dbReference>
<dbReference type="EMBL" id="VTPC01004935">
    <property type="protein sequence ID" value="KAF2896567.1"/>
    <property type="molecule type" value="Genomic_DNA"/>
</dbReference>
<gene>
    <name evidence="14" type="ORF">ILUMI_09617</name>
</gene>
<dbReference type="Gene3D" id="3.40.50.1010">
    <property type="entry name" value="5'-nuclease"/>
    <property type="match status" value="1"/>
</dbReference>
<evidence type="ECO:0000259" key="12">
    <source>
        <dbReference type="SMART" id="SM00484"/>
    </source>
</evidence>